<dbReference type="OrthoDB" id="5873647at2759"/>
<evidence type="ECO:0000313" key="4">
    <source>
        <dbReference type="Proteomes" id="UP000276991"/>
    </source>
</evidence>
<dbReference type="SUPFAM" id="SSF49879">
    <property type="entry name" value="SMAD/FHA domain"/>
    <property type="match status" value="1"/>
</dbReference>
<dbReference type="Gene3D" id="2.60.200.20">
    <property type="match status" value="1"/>
</dbReference>
<gene>
    <name evidence="3" type="ORF">NAV_LOCUS952</name>
</gene>
<evidence type="ECO:0000259" key="2">
    <source>
        <dbReference type="PROSITE" id="PS50006"/>
    </source>
</evidence>
<dbReference type="PROSITE" id="PS50006">
    <property type="entry name" value="FHA_DOMAIN"/>
    <property type="match status" value="1"/>
</dbReference>
<dbReference type="CDD" id="cd00060">
    <property type="entry name" value="FHA"/>
    <property type="match status" value="1"/>
</dbReference>
<organism evidence="3 4">
    <name type="scientific">Acanthocheilonema viteae</name>
    <name type="common">Filarial nematode worm</name>
    <name type="synonym">Dipetalonema viteae</name>
    <dbReference type="NCBI Taxonomy" id="6277"/>
    <lineage>
        <taxon>Eukaryota</taxon>
        <taxon>Metazoa</taxon>
        <taxon>Ecdysozoa</taxon>
        <taxon>Nematoda</taxon>
        <taxon>Chromadorea</taxon>
        <taxon>Rhabditida</taxon>
        <taxon>Spirurina</taxon>
        <taxon>Spiruromorpha</taxon>
        <taxon>Filarioidea</taxon>
        <taxon>Onchocercidae</taxon>
        <taxon>Acanthocheilonema</taxon>
    </lineage>
</organism>
<keyword evidence="4" id="KW-1185">Reference proteome</keyword>
<proteinExistence type="predicted"/>
<feature type="domain" description="FHA" evidence="2">
    <location>
        <begin position="25"/>
        <end position="77"/>
    </location>
</feature>
<evidence type="ECO:0000313" key="3">
    <source>
        <dbReference type="EMBL" id="VBB26122.1"/>
    </source>
</evidence>
<dbReference type="AlphaFoldDB" id="A0A498S3I3"/>
<feature type="coiled-coil region" evidence="1">
    <location>
        <begin position="467"/>
        <end position="496"/>
    </location>
</feature>
<dbReference type="InterPro" id="IPR008984">
    <property type="entry name" value="SMAD_FHA_dom_sf"/>
</dbReference>
<evidence type="ECO:0000256" key="1">
    <source>
        <dbReference type="SAM" id="Coils"/>
    </source>
</evidence>
<dbReference type="EMBL" id="UPTC01000071">
    <property type="protein sequence ID" value="VBB26122.1"/>
    <property type="molecule type" value="Genomic_DNA"/>
</dbReference>
<keyword evidence="1" id="KW-0175">Coiled coil</keyword>
<dbReference type="STRING" id="6277.A0A498S3I3"/>
<accession>A0A498S3I3</accession>
<sequence length="590" mass="66383">MVITITYHDKPGEILYSFSKVGDNVCIGRDKRQCKIALGVNAQGVSRVHLKLELLSNDRLLARDTSTYGTGYDGGPLVVEKEKELKPPAILQIGIFFFVIKESVKQNCEEETIANPFLRIARINSRKRLASNKAEVVVGEKYVTEKMRVMDGIVEKLAPGTNDSEKEVARNSILHPKIQDEFDAHTSSNLSANEAWVQEQDRKLVAKLGKEEKEKMDSVKLAYYRRIADFLPSDDEDERESGQNKSKTSMFTMADSCQNVGSATGVSWQYDSSKDEFKVIADMCCGSNFYKLATTPSIPGNKNTYDTVRMRRSSTSEKADGLFKEVTSMKIMPENAMNDSILVGTKRNEILDDTDREKSKSLFNSTQFSSSRQKLKKSVNEMSAIEKNNTAVSHAGQFNHLESQNVSKKFRDPPRKTVLKKKDPKLLKIVGKQSTIATGLTSWLGLNTVKKRSSQLGNESNTDEMVISSKRVKIEVMENENKKEESEKNVNSIENRTDYEANTDKNDQILGMDIEVLRMKLNKAVQYKNLERPVQAKDGSQSDVTDHWQEYNYKRFRKAAQGSHGGCGLLHSSMTRIVGVADLIDFKEIA</sequence>
<dbReference type="Proteomes" id="UP000276991">
    <property type="component" value="Unassembled WGS sequence"/>
</dbReference>
<name>A0A498S3I3_ACAVI</name>
<reference evidence="3 4" key="1">
    <citation type="submission" date="2018-08" db="EMBL/GenBank/DDBJ databases">
        <authorList>
            <person name="Laetsch R D."/>
            <person name="Stevens L."/>
            <person name="Kumar S."/>
            <person name="Blaxter L. M."/>
        </authorList>
    </citation>
    <scope>NUCLEOTIDE SEQUENCE [LARGE SCALE GENOMIC DNA]</scope>
</reference>
<dbReference type="Pfam" id="PF00498">
    <property type="entry name" value="FHA"/>
    <property type="match status" value="1"/>
</dbReference>
<dbReference type="InterPro" id="IPR000253">
    <property type="entry name" value="FHA_dom"/>
</dbReference>
<protein>
    <recommendedName>
        <fullName evidence="2">FHA domain-containing protein</fullName>
    </recommendedName>
</protein>